<dbReference type="NCBIfam" id="TIGR00842">
    <property type="entry name" value="bcct"/>
    <property type="match status" value="1"/>
</dbReference>
<evidence type="ECO:0000256" key="2">
    <source>
        <dbReference type="ARBA" id="ARBA00005658"/>
    </source>
</evidence>
<feature type="transmembrane region" description="Helical" evidence="8">
    <location>
        <begin position="406"/>
        <end position="431"/>
    </location>
</feature>
<feature type="transmembrane region" description="Helical" evidence="8">
    <location>
        <begin position="318"/>
        <end position="335"/>
    </location>
</feature>
<evidence type="ECO:0000256" key="5">
    <source>
        <dbReference type="ARBA" id="ARBA00022692"/>
    </source>
</evidence>
<dbReference type="PANTHER" id="PTHR30047:SF7">
    <property type="entry name" value="HIGH-AFFINITY CHOLINE TRANSPORT PROTEIN"/>
    <property type="match status" value="1"/>
</dbReference>
<evidence type="ECO:0000256" key="8">
    <source>
        <dbReference type="SAM" id="Phobius"/>
    </source>
</evidence>
<keyword evidence="4" id="KW-1003">Cell membrane</keyword>
<feature type="transmembrane region" description="Helical" evidence="8">
    <location>
        <begin position="261"/>
        <end position="281"/>
    </location>
</feature>
<evidence type="ECO:0000313" key="9">
    <source>
        <dbReference type="EMBL" id="MFD1066103.1"/>
    </source>
</evidence>
<keyword evidence="5 8" id="KW-0812">Transmembrane</keyword>
<feature type="transmembrane region" description="Helical" evidence="8">
    <location>
        <begin position="193"/>
        <end position="221"/>
    </location>
</feature>
<evidence type="ECO:0000313" key="10">
    <source>
        <dbReference type="Proteomes" id="UP001597041"/>
    </source>
</evidence>
<dbReference type="RefSeq" id="WP_379591685.1">
    <property type="nucleotide sequence ID" value="NZ_JBHTKK010000008.1"/>
</dbReference>
<evidence type="ECO:0000256" key="6">
    <source>
        <dbReference type="ARBA" id="ARBA00022989"/>
    </source>
</evidence>
<evidence type="ECO:0000256" key="7">
    <source>
        <dbReference type="ARBA" id="ARBA00023136"/>
    </source>
</evidence>
<evidence type="ECO:0000256" key="1">
    <source>
        <dbReference type="ARBA" id="ARBA00004651"/>
    </source>
</evidence>
<protein>
    <submittedName>
        <fullName evidence="9">BCCT family transporter</fullName>
    </submittedName>
</protein>
<keyword evidence="3" id="KW-0813">Transport</keyword>
<comment type="subcellular location">
    <subcellularLocation>
        <location evidence="1">Cell membrane</location>
        <topology evidence="1">Multi-pass membrane protein</topology>
    </subcellularLocation>
</comment>
<dbReference type="InterPro" id="IPR018093">
    <property type="entry name" value="BCCT_CS"/>
</dbReference>
<evidence type="ECO:0000256" key="3">
    <source>
        <dbReference type="ARBA" id="ARBA00022448"/>
    </source>
</evidence>
<sequence>MKKLTNVFWISALIVLIFIVWGVIPSSVLPNANLDNVTGAIQAFIVTHFSWYYLIVTTIFIGVAFFLIFSKYGTIKLGKADDKPEFSYISWFAMLFSAGMGIGLVFWGTAEPVLHLFDSAPYGDLGTTETAAVAMQYSFFHWGFHPWGIYAIVGLALAYFKFRHNSSGLVSSILVPLFGDKVKGVWGTAIDTLVVFATVFGVATSLGFGAIQISGGLSYVFDLDSGIMLQLIVIVVVTVLFIVSTLTGVNKGLKILSNANIILAIALMLFLLFVGPTDYILRLFTNTAGNYIQNFPSMSLRLDAFDTGNMEWINNWTIFYWAWWLAWAPFVGTFIARVSRGRTIREFTISVLLVPTIFGALWFAVFGGTAMNFDLQGTTDLAGQISQFGEEVALFSLLENFPFGTVLSVISILLIATFFITSADSATFVLGMQTSGGSLYPPYQIKLVWGIIQSATAAVLLWQGGLGALQTASIIAALPFSIIMILIVLALMKTLKADAADIEKRRRRQLQNQIKK</sequence>
<proteinExistence type="inferred from homology"/>
<feature type="transmembrane region" description="Helical" evidence="8">
    <location>
        <begin position="443"/>
        <end position="462"/>
    </location>
</feature>
<keyword evidence="6 8" id="KW-1133">Transmembrane helix</keyword>
<keyword evidence="10" id="KW-1185">Reference proteome</keyword>
<organism evidence="9 10">
    <name type="scientific">Oceanobacillus locisalsi</name>
    <dbReference type="NCBI Taxonomy" id="546107"/>
    <lineage>
        <taxon>Bacteria</taxon>
        <taxon>Bacillati</taxon>
        <taxon>Bacillota</taxon>
        <taxon>Bacilli</taxon>
        <taxon>Bacillales</taxon>
        <taxon>Bacillaceae</taxon>
        <taxon>Oceanobacillus</taxon>
    </lineage>
</organism>
<feature type="transmembrane region" description="Helical" evidence="8">
    <location>
        <begin position="347"/>
        <end position="365"/>
    </location>
</feature>
<dbReference type="EMBL" id="JBHTKK010000008">
    <property type="protein sequence ID" value="MFD1066103.1"/>
    <property type="molecule type" value="Genomic_DNA"/>
</dbReference>
<name>A0ABW3NF63_9BACI</name>
<comment type="caution">
    <text evidence="9">The sequence shown here is derived from an EMBL/GenBank/DDBJ whole genome shotgun (WGS) entry which is preliminary data.</text>
</comment>
<feature type="transmembrane region" description="Helical" evidence="8">
    <location>
        <begin position="89"/>
        <end position="110"/>
    </location>
</feature>
<feature type="transmembrane region" description="Helical" evidence="8">
    <location>
        <begin position="49"/>
        <end position="69"/>
    </location>
</feature>
<feature type="transmembrane region" description="Helical" evidence="8">
    <location>
        <begin position="7"/>
        <end position="29"/>
    </location>
</feature>
<gene>
    <name evidence="9" type="ORF">ACFQ19_08710</name>
</gene>
<dbReference type="Proteomes" id="UP001597041">
    <property type="component" value="Unassembled WGS sequence"/>
</dbReference>
<dbReference type="InterPro" id="IPR000060">
    <property type="entry name" value="BCCT_transptr"/>
</dbReference>
<dbReference type="Pfam" id="PF02028">
    <property type="entry name" value="BCCT"/>
    <property type="match status" value="1"/>
</dbReference>
<feature type="transmembrane region" description="Helical" evidence="8">
    <location>
        <begin position="144"/>
        <end position="162"/>
    </location>
</feature>
<keyword evidence="7 8" id="KW-0472">Membrane</keyword>
<feature type="transmembrane region" description="Helical" evidence="8">
    <location>
        <begin position="227"/>
        <end position="249"/>
    </location>
</feature>
<evidence type="ECO:0000256" key="4">
    <source>
        <dbReference type="ARBA" id="ARBA00022475"/>
    </source>
</evidence>
<dbReference type="PROSITE" id="PS01303">
    <property type="entry name" value="BCCT"/>
    <property type="match status" value="1"/>
</dbReference>
<feature type="transmembrane region" description="Helical" evidence="8">
    <location>
        <begin position="468"/>
        <end position="492"/>
    </location>
</feature>
<dbReference type="PANTHER" id="PTHR30047">
    <property type="entry name" value="HIGH-AFFINITY CHOLINE TRANSPORT PROTEIN-RELATED"/>
    <property type="match status" value="1"/>
</dbReference>
<comment type="similarity">
    <text evidence="2">Belongs to the BCCT transporter (TC 2.A.15) family.</text>
</comment>
<reference evidence="10" key="1">
    <citation type="journal article" date="2019" name="Int. J. Syst. Evol. Microbiol.">
        <title>The Global Catalogue of Microorganisms (GCM) 10K type strain sequencing project: providing services to taxonomists for standard genome sequencing and annotation.</title>
        <authorList>
            <consortium name="The Broad Institute Genomics Platform"/>
            <consortium name="The Broad Institute Genome Sequencing Center for Infectious Disease"/>
            <person name="Wu L."/>
            <person name="Ma J."/>
        </authorList>
    </citation>
    <scope>NUCLEOTIDE SEQUENCE [LARGE SCALE GENOMIC DNA]</scope>
    <source>
        <strain evidence="10">CCUG 56608</strain>
    </source>
</reference>
<accession>A0ABW3NF63</accession>